<reference evidence="1" key="1">
    <citation type="submission" date="2022-10" db="EMBL/GenBank/DDBJ databases">
        <title>Chitiniphilus purpureus sp. nov., a novel chitin-degrading bacterium isolated from crawfish pond sediment.</title>
        <authorList>
            <person name="Li K."/>
        </authorList>
    </citation>
    <scope>NUCLEOTIDE SEQUENCE</scope>
    <source>
        <strain evidence="1">CD1</strain>
    </source>
</reference>
<keyword evidence="2" id="KW-1185">Reference proteome</keyword>
<dbReference type="Pfam" id="PF11523">
    <property type="entry name" value="DUF3223"/>
    <property type="match status" value="1"/>
</dbReference>
<sequence>MARGKPVILNTIGFDNQTKALTFFQQMLQRYVPGERVSPEDTIHLTELFKRHPSYPEKIGPGVSYFEVMPEKFNSQCFCAVLKNGTKEGFSYKRCVTQKGD</sequence>
<evidence type="ECO:0000313" key="1">
    <source>
        <dbReference type="EMBL" id="UXY17201.1"/>
    </source>
</evidence>
<dbReference type="PANTHER" id="PTHR33415">
    <property type="entry name" value="PROTEIN EMBRYO DEFECTIVE 514"/>
    <property type="match status" value="1"/>
</dbReference>
<gene>
    <name evidence="1" type="ORF">N8I74_09395</name>
</gene>
<dbReference type="Proteomes" id="UP001061302">
    <property type="component" value="Chromosome"/>
</dbReference>
<dbReference type="PANTHER" id="PTHR33415:SF12">
    <property type="entry name" value="PROTEIN EMBRYO DEFECTIVE 514"/>
    <property type="match status" value="1"/>
</dbReference>
<organism evidence="1 2">
    <name type="scientific">Chitiniphilus purpureus</name>
    <dbReference type="NCBI Taxonomy" id="2981137"/>
    <lineage>
        <taxon>Bacteria</taxon>
        <taxon>Pseudomonadati</taxon>
        <taxon>Pseudomonadota</taxon>
        <taxon>Betaproteobacteria</taxon>
        <taxon>Neisseriales</taxon>
        <taxon>Chitinibacteraceae</taxon>
        <taxon>Chitiniphilus</taxon>
    </lineage>
</organism>
<protein>
    <submittedName>
        <fullName evidence="1">DCL family protein</fullName>
    </submittedName>
</protein>
<name>A0ABY6DUL0_9NEIS</name>
<dbReference type="EMBL" id="CP106753">
    <property type="protein sequence ID" value="UXY17201.1"/>
    <property type="molecule type" value="Genomic_DNA"/>
</dbReference>
<evidence type="ECO:0000313" key="2">
    <source>
        <dbReference type="Proteomes" id="UP001061302"/>
    </source>
</evidence>
<proteinExistence type="predicted"/>
<dbReference type="RefSeq" id="WP_263126632.1">
    <property type="nucleotide sequence ID" value="NZ_CP106753.1"/>
</dbReference>
<dbReference type="InterPro" id="IPR044673">
    <property type="entry name" value="DCL-like"/>
</dbReference>
<dbReference type="Gene3D" id="3.10.450.40">
    <property type="match status" value="1"/>
</dbReference>
<accession>A0ABY6DUL0</accession>